<dbReference type="Gene3D" id="3.40.50.720">
    <property type="entry name" value="NAD(P)-binding Rossmann-like Domain"/>
    <property type="match status" value="1"/>
</dbReference>
<dbReference type="InterPro" id="IPR001509">
    <property type="entry name" value="Epimerase_deHydtase"/>
</dbReference>
<dbReference type="SMR" id="A0A0C9W574"/>
<dbReference type="HOGENOM" id="CLU_007383_9_2_1"/>
<dbReference type="PANTHER" id="PTHR10366:SF564">
    <property type="entry name" value="STEROL-4-ALPHA-CARBOXYLATE 3-DEHYDROGENASE, DECARBOXYLATING"/>
    <property type="match status" value="1"/>
</dbReference>
<gene>
    <name evidence="4" type="ORF">M422DRAFT_778318</name>
</gene>
<name>A0A0C9W574_SPHS4</name>
<dbReference type="GO" id="GO:0016616">
    <property type="term" value="F:oxidoreductase activity, acting on the CH-OH group of donors, NAD or NADP as acceptor"/>
    <property type="evidence" value="ECO:0007669"/>
    <property type="project" value="TreeGrafter"/>
</dbReference>
<organism evidence="4 5">
    <name type="scientific">Sphaerobolus stellatus (strain SS14)</name>
    <dbReference type="NCBI Taxonomy" id="990650"/>
    <lineage>
        <taxon>Eukaryota</taxon>
        <taxon>Fungi</taxon>
        <taxon>Dikarya</taxon>
        <taxon>Basidiomycota</taxon>
        <taxon>Agaricomycotina</taxon>
        <taxon>Agaricomycetes</taxon>
        <taxon>Phallomycetidae</taxon>
        <taxon>Geastrales</taxon>
        <taxon>Sphaerobolaceae</taxon>
        <taxon>Sphaerobolus</taxon>
    </lineage>
</organism>
<evidence type="ECO:0000256" key="2">
    <source>
        <dbReference type="ARBA" id="ARBA00023445"/>
    </source>
</evidence>
<evidence type="ECO:0000259" key="3">
    <source>
        <dbReference type="Pfam" id="PF01370"/>
    </source>
</evidence>
<evidence type="ECO:0000256" key="1">
    <source>
        <dbReference type="ARBA" id="ARBA00023002"/>
    </source>
</evidence>
<accession>A0A0C9W574</accession>
<dbReference type="InterPro" id="IPR050425">
    <property type="entry name" value="NAD(P)_dehydrat-like"/>
</dbReference>
<evidence type="ECO:0000313" key="4">
    <source>
        <dbReference type="EMBL" id="KIJ46908.1"/>
    </source>
</evidence>
<evidence type="ECO:0000313" key="5">
    <source>
        <dbReference type="Proteomes" id="UP000054279"/>
    </source>
</evidence>
<keyword evidence="5" id="KW-1185">Reference proteome</keyword>
<proteinExistence type="inferred from homology"/>
<dbReference type="AlphaFoldDB" id="A0A0C9W574"/>
<keyword evidence="1" id="KW-0560">Oxidoreductase</keyword>
<dbReference type="PANTHER" id="PTHR10366">
    <property type="entry name" value="NAD DEPENDENT EPIMERASE/DEHYDRATASE"/>
    <property type="match status" value="1"/>
</dbReference>
<dbReference type="OrthoDB" id="2735536at2759"/>
<feature type="domain" description="NAD-dependent epimerase/dehydratase" evidence="3">
    <location>
        <begin position="6"/>
        <end position="247"/>
    </location>
</feature>
<dbReference type="Proteomes" id="UP000054279">
    <property type="component" value="Unassembled WGS sequence"/>
</dbReference>
<reference evidence="4 5" key="1">
    <citation type="submission" date="2014-06" db="EMBL/GenBank/DDBJ databases">
        <title>Evolutionary Origins and Diversification of the Mycorrhizal Mutualists.</title>
        <authorList>
            <consortium name="DOE Joint Genome Institute"/>
            <consortium name="Mycorrhizal Genomics Consortium"/>
            <person name="Kohler A."/>
            <person name="Kuo A."/>
            <person name="Nagy L.G."/>
            <person name="Floudas D."/>
            <person name="Copeland A."/>
            <person name="Barry K.W."/>
            <person name="Cichocki N."/>
            <person name="Veneault-Fourrey C."/>
            <person name="LaButti K."/>
            <person name="Lindquist E.A."/>
            <person name="Lipzen A."/>
            <person name="Lundell T."/>
            <person name="Morin E."/>
            <person name="Murat C."/>
            <person name="Riley R."/>
            <person name="Ohm R."/>
            <person name="Sun H."/>
            <person name="Tunlid A."/>
            <person name="Henrissat B."/>
            <person name="Grigoriev I.V."/>
            <person name="Hibbett D.S."/>
            <person name="Martin F."/>
        </authorList>
    </citation>
    <scope>NUCLEOTIDE SEQUENCE [LARGE SCALE GENOMIC DNA]</scope>
    <source>
        <strain evidence="4 5">SS14</strain>
    </source>
</reference>
<dbReference type="Pfam" id="PF01370">
    <property type="entry name" value="Epimerase"/>
    <property type="match status" value="1"/>
</dbReference>
<sequence length="337" mass="37528">MKEITLVTGASGYIGAQVADHLLKAGYALKFRSCRSTKAAELRRKCDSPDFEIVVVEDLIAGDFSNALKGISSIVHVASPLVNGSDHVNVAVNGTLNLLKQAYAMKVYKVVIVGSFGSMFTTVEETCDESRIFRESDWNTWTEEDSRQPGFRPFFLYTTSKALAERATWKFSESHPEMNITVLNPPFVYGPMAPRQVISGLDSTLSTNEMVYCLMAGHMAEYPPWHLPPQTVDVRDVAEAAVRSLSLPHSPGQIRRILLASGSFSWQEAVYHIGTIKPHLKHRLVNQGESCIPEPVTASKIDTSMAEKLLGMTCFIPWQKSIEDTVNCLLEEERRWT</sequence>
<dbReference type="EMBL" id="KN837105">
    <property type="protein sequence ID" value="KIJ46908.1"/>
    <property type="molecule type" value="Genomic_DNA"/>
</dbReference>
<dbReference type="InterPro" id="IPR036291">
    <property type="entry name" value="NAD(P)-bd_dom_sf"/>
</dbReference>
<dbReference type="SUPFAM" id="SSF51735">
    <property type="entry name" value="NAD(P)-binding Rossmann-fold domains"/>
    <property type="match status" value="1"/>
</dbReference>
<comment type="similarity">
    <text evidence="2">Belongs to the NAD(P)-dependent epimerase/dehydratase family. Dihydroflavonol-4-reductase subfamily.</text>
</comment>
<protein>
    <recommendedName>
        <fullName evidence="3">NAD-dependent epimerase/dehydratase domain-containing protein</fullName>
    </recommendedName>
</protein>